<protein>
    <submittedName>
        <fullName evidence="1">Uncharacterized protein</fullName>
    </submittedName>
</protein>
<reference evidence="1" key="2">
    <citation type="journal article" date="2021" name="PeerJ">
        <title>Extensive microbial diversity within the chicken gut microbiome revealed by metagenomics and culture.</title>
        <authorList>
            <person name="Gilroy R."/>
            <person name="Ravi A."/>
            <person name="Getino M."/>
            <person name="Pursley I."/>
            <person name="Horton D.L."/>
            <person name="Alikhan N.F."/>
            <person name="Baker D."/>
            <person name="Gharbi K."/>
            <person name="Hall N."/>
            <person name="Watson M."/>
            <person name="Adriaenssens E.M."/>
            <person name="Foster-Nyarko E."/>
            <person name="Jarju S."/>
            <person name="Secka A."/>
            <person name="Antonio M."/>
            <person name="Oren A."/>
            <person name="Chaudhuri R.R."/>
            <person name="La Ragione R."/>
            <person name="Hildebrand F."/>
            <person name="Pallen M.J."/>
        </authorList>
    </citation>
    <scope>NUCLEOTIDE SEQUENCE</scope>
    <source>
        <strain evidence="1">ChiSjej4B22-8148</strain>
    </source>
</reference>
<comment type="caution">
    <text evidence="1">The sequence shown here is derived from an EMBL/GenBank/DDBJ whole genome shotgun (WGS) entry which is preliminary data.</text>
</comment>
<accession>A0A9D1AA15</accession>
<sequence length="104" mass="12037">MKWYHSLYIGKNAKKDKEKLIREIDDNAGPVNVYLLTLPVNPKNQLEIISALFLKIRYREQSCPMIVGIAIGRREAEEVLLEIVEDVMEKTGKPDLRSYFGERS</sequence>
<gene>
    <name evidence="1" type="ORF">IAB31_00715</name>
</gene>
<dbReference type="EMBL" id="DVGK01000010">
    <property type="protein sequence ID" value="HIR12428.1"/>
    <property type="molecule type" value="Genomic_DNA"/>
</dbReference>
<organism evidence="1 2">
    <name type="scientific">Candidatus Choladousia intestinavium</name>
    <dbReference type="NCBI Taxonomy" id="2840727"/>
    <lineage>
        <taxon>Bacteria</taxon>
        <taxon>Bacillati</taxon>
        <taxon>Bacillota</taxon>
        <taxon>Clostridia</taxon>
        <taxon>Lachnospirales</taxon>
        <taxon>Lachnospiraceae</taxon>
        <taxon>Lachnospiraceae incertae sedis</taxon>
        <taxon>Candidatus Choladousia</taxon>
    </lineage>
</organism>
<evidence type="ECO:0000313" key="1">
    <source>
        <dbReference type="EMBL" id="HIR12428.1"/>
    </source>
</evidence>
<evidence type="ECO:0000313" key="2">
    <source>
        <dbReference type="Proteomes" id="UP000886757"/>
    </source>
</evidence>
<dbReference type="AlphaFoldDB" id="A0A9D1AA15"/>
<dbReference type="Proteomes" id="UP000886757">
    <property type="component" value="Unassembled WGS sequence"/>
</dbReference>
<reference evidence="1" key="1">
    <citation type="submission" date="2020-10" db="EMBL/GenBank/DDBJ databases">
        <authorList>
            <person name="Gilroy R."/>
        </authorList>
    </citation>
    <scope>NUCLEOTIDE SEQUENCE</scope>
    <source>
        <strain evidence="1">ChiSjej4B22-8148</strain>
    </source>
</reference>
<proteinExistence type="predicted"/>
<name>A0A9D1AA15_9FIRM</name>